<dbReference type="GeneID" id="911818"/>
<name>Q68542_9GEMI</name>
<dbReference type="EMBL" id="U49907">
    <property type="protein sequence ID" value="AAB18925.1"/>
    <property type="molecule type" value="Genomic_DNA"/>
</dbReference>
<sequence length="134" mass="15842">MPFLYSWILHYSTMESIKYSIKNLRRTIWEIEATKKQPDLYTLKIKVIEGRGRTVPPGSFMTYYFSFLLDRSDQSFGLVIDEWIRIVRILFRVDDITHLDIEQIGSSFNLALLTYDVNILEIVDSYCTTLKVLF</sequence>
<dbReference type="RefSeq" id="NP_066184.1">
    <property type="nucleotide sequence ID" value="NC_002543.1"/>
</dbReference>
<gene>
    <name evidence="1" type="primary">C2</name>
</gene>
<dbReference type="Proteomes" id="UP000203968">
    <property type="component" value="Segment"/>
</dbReference>
<protein>
    <submittedName>
        <fullName evidence="1">C2 protein</fullName>
    </submittedName>
</protein>
<proteinExistence type="predicted"/>
<accession>Q68542</accession>
<reference evidence="1" key="1">
    <citation type="journal article" date="1996" name="J. Gen. Virol.">
        <title>Horseradish curly top virus is a distinct subgroup II geminivirus species with rep and C4 genes derived from a subgroup III ancestor.</title>
        <authorList>
            <person name="Klute K.A."/>
            <person name="Nadler S.A."/>
            <person name="Stenger D.C."/>
        </authorList>
    </citation>
    <scope>NUCLEOTIDE SEQUENCE [LARGE SCALE GENOMIC DNA]</scope>
</reference>
<evidence type="ECO:0000313" key="1">
    <source>
        <dbReference type="EMBL" id="AAB18925.1"/>
    </source>
</evidence>
<dbReference type="KEGG" id="vg:911818"/>
<organism evidence="1">
    <name type="scientific">Horseradish curly top virus</name>
    <dbReference type="NCBI Taxonomy" id="46448"/>
    <lineage>
        <taxon>Viruses</taxon>
        <taxon>Monodnaviria</taxon>
        <taxon>Shotokuvirae</taxon>
        <taxon>Cressdnaviricota</taxon>
        <taxon>Repensiviricetes</taxon>
        <taxon>Geplafuvirales</taxon>
        <taxon>Geminiviridae</taxon>
        <taxon>Curtovirus</taxon>
        <taxon>Curtovirus armoraciae</taxon>
    </lineage>
</organism>
<evidence type="ECO:0000313" key="2">
    <source>
        <dbReference type="Proteomes" id="UP000203968"/>
    </source>
</evidence>
<keyword evidence="2" id="KW-1185">Reference proteome</keyword>